<dbReference type="PATRIC" id="fig|927665.4.peg.207"/>
<gene>
    <name evidence="1" type="ORF">HMPREF1535_00205</name>
</gene>
<proteinExistence type="predicted"/>
<comment type="caution">
    <text evidence="1">The sequence shown here is derived from an EMBL/GenBank/DDBJ whole genome shotgun (WGS) entry which is preliminary data.</text>
</comment>
<dbReference type="HOGENOM" id="CLU_168787_0_0_10"/>
<accession>A0A0F5JQ69</accession>
<dbReference type="Proteomes" id="UP000033047">
    <property type="component" value="Unassembled WGS sequence"/>
</dbReference>
<protein>
    <submittedName>
        <fullName evidence="1">Uncharacterized protein</fullName>
    </submittedName>
</protein>
<sequence length="107" mass="12084">MKIKVIDIFRDKFTGEVYNPGTILDFEDETRVKDLSERKLAEVIEEKKASKGIFLFEQEFEKKDVVEALKSIGVSVTANMREGTLLSKVGELDEEKTSALKEALGIE</sequence>
<organism evidence="1 2">
    <name type="scientific">Parabacteroides goldsteinii DSM 19448 = WAL 12034</name>
    <dbReference type="NCBI Taxonomy" id="927665"/>
    <lineage>
        <taxon>Bacteria</taxon>
        <taxon>Pseudomonadati</taxon>
        <taxon>Bacteroidota</taxon>
        <taxon>Bacteroidia</taxon>
        <taxon>Bacteroidales</taxon>
        <taxon>Tannerellaceae</taxon>
        <taxon>Parabacteroides</taxon>
    </lineage>
</organism>
<dbReference type="EMBL" id="AQHV01000001">
    <property type="protein sequence ID" value="KKB59933.1"/>
    <property type="molecule type" value="Genomic_DNA"/>
</dbReference>
<evidence type="ECO:0000313" key="2">
    <source>
        <dbReference type="Proteomes" id="UP000033047"/>
    </source>
</evidence>
<dbReference type="STRING" id="927665.HMPREF1535_00205"/>
<evidence type="ECO:0000313" key="1">
    <source>
        <dbReference type="EMBL" id="KKB59933.1"/>
    </source>
</evidence>
<name>A0A0F5JQ69_9BACT</name>
<reference evidence="1 2" key="1">
    <citation type="submission" date="2013-04" db="EMBL/GenBank/DDBJ databases">
        <title>The Genome Sequence of Parabacteroides goldsteinii DSM 19448.</title>
        <authorList>
            <consortium name="The Broad Institute Genomics Platform"/>
            <person name="Earl A."/>
            <person name="Ward D."/>
            <person name="Feldgarden M."/>
            <person name="Gevers D."/>
            <person name="Martens E."/>
            <person name="Sakamoto M."/>
            <person name="Benno Y."/>
            <person name="Song Y."/>
            <person name="Liu C."/>
            <person name="Lee J."/>
            <person name="Bolanos M."/>
            <person name="Vaisanen M.L."/>
            <person name="Finegold S.M."/>
            <person name="Walker B."/>
            <person name="Young S."/>
            <person name="Zeng Q."/>
            <person name="Gargeya S."/>
            <person name="Fitzgerald M."/>
            <person name="Haas B."/>
            <person name="Abouelleil A."/>
            <person name="Allen A.W."/>
            <person name="Alvarado L."/>
            <person name="Arachchi H.M."/>
            <person name="Berlin A.M."/>
            <person name="Chapman S.B."/>
            <person name="Gainer-Dewar J."/>
            <person name="Goldberg J."/>
            <person name="Griggs A."/>
            <person name="Gujja S."/>
            <person name="Hansen M."/>
            <person name="Howarth C."/>
            <person name="Imamovic A."/>
            <person name="Ireland A."/>
            <person name="Larimer J."/>
            <person name="McCowan C."/>
            <person name="Murphy C."/>
            <person name="Pearson M."/>
            <person name="Poon T.W."/>
            <person name="Priest M."/>
            <person name="Roberts A."/>
            <person name="Saif S."/>
            <person name="Shea T."/>
            <person name="Sisk P."/>
            <person name="Sykes S."/>
            <person name="Wortman J."/>
            <person name="Nusbaum C."/>
            <person name="Birren B."/>
        </authorList>
    </citation>
    <scope>NUCLEOTIDE SEQUENCE [LARGE SCALE GENOMIC DNA]</scope>
    <source>
        <strain evidence="1 2">DSM 19448</strain>
    </source>
</reference>
<dbReference type="AlphaFoldDB" id="A0A0F5JQ69"/>
<dbReference type="RefSeq" id="WP_046145037.1">
    <property type="nucleotide sequence ID" value="NZ_KQ033912.1"/>
</dbReference>